<reference evidence="2" key="1">
    <citation type="journal article" date="2019" name="Int. J. Syst. Evol. Microbiol.">
        <title>The Global Catalogue of Microorganisms (GCM) 10K type strain sequencing project: providing services to taxonomists for standard genome sequencing and annotation.</title>
        <authorList>
            <consortium name="The Broad Institute Genomics Platform"/>
            <consortium name="The Broad Institute Genome Sequencing Center for Infectious Disease"/>
            <person name="Wu L."/>
            <person name="Ma J."/>
        </authorList>
    </citation>
    <scope>NUCLEOTIDE SEQUENCE [LARGE SCALE GENOMIC DNA]</scope>
    <source>
        <strain evidence="2">JCM 17543</strain>
    </source>
</reference>
<dbReference type="EMBL" id="BAABBM010000001">
    <property type="protein sequence ID" value="GAA3886633.1"/>
    <property type="molecule type" value="Genomic_DNA"/>
</dbReference>
<gene>
    <name evidence="1" type="ORF">GCM10022276_02090</name>
</gene>
<dbReference type="RefSeq" id="WP_344697839.1">
    <property type="nucleotide sequence ID" value="NZ_BAABBM010000001.1"/>
</dbReference>
<protein>
    <recommendedName>
        <fullName evidence="3">Sulfotransferase</fullName>
    </recommendedName>
</protein>
<accession>A0ABP7KVZ9</accession>
<dbReference type="Gene3D" id="3.40.50.300">
    <property type="entry name" value="P-loop containing nucleotide triphosphate hydrolases"/>
    <property type="match status" value="1"/>
</dbReference>
<proteinExistence type="predicted"/>
<dbReference type="InterPro" id="IPR027417">
    <property type="entry name" value="P-loop_NTPase"/>
</dbReference>
<name>A0ABP7KVZ9_9SPHN</name>
<evidence type="ECO:0008006" key="3">
    <source>
        <dbReference type="Google" id="ProtNLM"/>
    </source>
</evidence>
<keyword evidence="2" id="KW-1185">Reference proteome</keyword>
<comment type="caution">
    <text evidence="1">The sequence shown here is derived from an EMBL/GenBank/DDBJ whole genome shotgun (WGS) entry which is preliminary data.</text>
</comment>
<sequence length="335" mass="36412">MSSAPRAEEIARDARWLAQALDPSSGMVRLIAMDSEAYRAASFLDDRILQQPVDAQVLPWPEVEAAVAGDLRQDARWIFHIGHVGSTLVSRLLGELNGVLAVREPRLLRDLALSPAEVRRAYVETAPKLMSRTFSSDDIVCVKATSFVSEIAPELVPAGERALMMYATPRNYIGSILAGENSVQELRMLAPSRAERLSRRVSSLGAAHSDAELAAIAWACEMTALEAAADAMPDRRVEWADFDRMLDDMPAALARIAGFLGVEADEAQLDAIATGPLMRRYSKAMEYDYSAGLRRDLIDGAASTQRQSIDGALAMLRSAAEKSPILARALSRAEG</sequence>
<dbReference type="SUPFAM" id="SSF52540">
    <property type="entry name" value="P-loop containing nucleoside triphosphate hydrolases"/>
    <property type="match status" value="1"/>
</dbReference>
<dbReference type="Proteomes" id="UP001500827">
    <property type="component" value="Unassembled WGS sequence"/>
</dbReference>
<evidence type="ECO:0000313" key="1">
    <source>
        <dbReference type="EMBL" id="GAA3886633.1"/>
    </source>
</evidence>
<evidence type="ECO:0000313" key="2">
    <source>
        <dbReference type="Proteomes" id="UP001500827"/>
    </source>
</evidence>
<organism evidence="1 2">
    <name type="scientific">Sphingomonas limnosediminicola</name>
    <dbReference type="NCBI Taxonomy" id="940133"/>
    <lineage>
        <taxon>Bacteria</taxon>
        <taxon>Pseudomonadati</taxon>
        <taxon>Pseudomonadota</taxon>
        <taxon>Alphaproteobacteria</taxon>
        <taxon>Sphingomonadales</taxon>
        <taxon>Sphingomonadaceae</taxon>
        <taxon>Sphingomonas</taxon>
    </lineage>
</organism>